<evidence type="ECO:0000256" key="4">
    <source>
        <dbReference type="ARBA" id="ARBA00022801"/>
    </source>
</evidence>
<dbReference type="EMBL" id="JALNMH010000008">
    <property type="protein sequence ID" value="MCK7594111.1"/>
    <property type="molecule type" value="Genomic_DNA"/>
</dbReference>
<evidence type="ECO:0000256" key="5">
    <source>
        <dbReference type="ARBA" id="ARBA00022839"/>
    </source>
</evidence>
<keyword evidence="10" id="KW-1185">Reference proteome</keyword>
<dbReference type="GO" id="GO:0004527">
    <property type="term" value="F:exonuclease activity"/>
    <property type="evidence" value="ECO:0007669"/>
    <property type="project" value="UniProtKB-KW"/>
</dbReference>
<comment type="similarity">
    <text evidence="1">Belongs to the RecJ family.</text>
</comment>
<accession>A0ABT0GHT2</accession>
<reference evidence="9" key="1">
    <citation type="submission" date="2022-04" db="EMBL/GenBank/DDBJ databases">
        <title>Lysobacter sp. CAU 1642 isolated from sea sand.</title>
        <authorList>
            <person name="Kim W."/>
        </authorList>
    </citation>
    <scope>NUCLEOTIDE SEQUENCE</scope>
    <source>
        <strain evidence="9">CAU 1642</strain>
    </source>
</reference>
<keyword evidence="4" id="KW-0378">Hydrolase</keyword>
<keyword evidence="5 9" id="KW-0269">Exonuclease</keyword>
<evidence type="ECO:0000259" key="7">
    <source>
        <dbReference type="Pfam" id="PF02272"/>
    </source>
</evidence>
<dbReference type="InterPro" id="IPR001667">
    <property type="entry name" value="DDH_dom"/>
</dbReference>
<evidence type="ECO:0000259" key="8">
    <source>
        <dbReference type="Pfam" id="PF17768"/>
    </source>
</evidence>
<proteinExistence type="inferred from homology"/>
<sequence>MSTEAWGSDQHPVIARVLAARGVVDPESARLSLRSLLAPASLGGLGQAVELLVRALDENWRIRIVGDFDCDGATGTAVAVRGLRLLGARQVEFDVPHRMRHGYGLSAELVAEWPAPHPELIVTVDNGISSHAGVDAARARGMRVLVTDHHLPGETLPAADAIVNPNLPGDGFPSKSLAGVGVMFYLLLALRARLRDLGRYASGEEPDLSCLLDLVALGTVADLVSLDRNNRILVAAGLARMRRGQLCPGLAALVEVSGRQCARLTASDLGFALGPRINAAGRLEDMRLGIRCLLSDEPDEAREAALQLNAINAERRERQQAMLDEAEAALEGCDERLLRGEVGVTLFSQGWHAGVIGLVASKMKDRLHRPVIAFAPADEDGEGSLLRGSARSIEGFHIRDALAAVQARHPGLIGRFGGHAMAAGLSLERDALQAFSAAFDEIACAALSEEALRAEILSDGELAASEISRDLAEALIAAGPFGQGFPEPCFDGEFEVSEWRVVAERHLKLSLRHPGGSMPVSAIHFGGWQGNPPPGRVHLVYQLALDDYRDRHGVQLMVRECWPA</sequence>
<dbReference type="Gene3D" id="3.10.310.30">
    <property type="match status" value="1"/>
</dbReference>
<keyword evidence="3" id="KW-0540">Nuclease</keyword>
<evidence type="ECO:0000256" key="1">
    <source>
        <dbReference type="ARBA" id="ARBA00005915"/>
    </source>
</evidence>
<evidence type="ECO:0000256" key="3">
    <source>
        <dbReference type="ARBA" id="ARBA00022722"/>
    </source>
</evidence>
<evidence type="ECO:0000313" key="9">
    <source>
        <dbReference type="EMBL" id="MCK7594111.1"/>
    </source>
</evidence>
<feature type="domain" description="DHHA1" evidence="7">
    <location>
        <begin position="347"/>
        <end position="442"/>
    </location>
</feature>
<dbReference type="InterPro" id="IPR041122">
    <property type="entry name" value="RecJ_OB"/>
</dbReference>
<dbReference type="Pfam" id="PF02272">
    <property type="entry name" value="DHHA1"/>
    <property type="match status" value="1"/>
</dbReference>
<dbReference type="InterPro" id="IPR003156">
    <property type="entry name" value="DHHA1_dom"/>
</dbReference>
<comment type="caution">
    <text evidence="9">The sequence shown here is derived from an EMBL/GenBank/DDBJ whole genome shotgun (WGS) entry which is preliminary data.</text>
</comment>
<name>A0ABT0GHT2_9GAMM</name>
<evidence type="ECO:0000313" key="10">
    <source>
        <dbReference type="Proteomes" id="UP001431449"/>
    </source>
</evidence>
<dbReference type="InterPro" id="IPR051673">
    <property type="entry name" value="SSDNA_exonuclease_RecJ"/>
</dbReference>
<dbReference type="InterPro" id="IPR004610">
    <property type="entry name" value="RecJ"/>
</dbReference>
<dbReference type="NCBIfam" id="TIGR00644">
    <property type="entry name" value="recJ"/>
    <property type="match status" value="1"/>
</dbReference>
<dbReference type="SUPFAM" id="SSF64182">
    <property type="entry name" value="DHH phosphoesterases"/>
    <property type="match status" value="1"/>
</dbReference>
<dbReference type="Pfam" id="PF17768">
    <property type="entry name" value="RecJ_OB"/>
    <property type="match status" value="1"/>
</dbReference>
<dbReference type="Pfam" id="PF01368">
    <property type="entry name" value="DHH"/>
    <property type="match status" value="1"/>
</dbReference>
<evidence type="ECO:0000256" key="2">
    <source>
        <dbReference type="ARBA" id="ARBA00019841"/>
    </source>
</evidence>
<organism evidence="9 10">
    <name type="scientific">Pseudomarimonas salicorniae</name>
    <dbReference type="NCBI Taxonomy" id="2933270"/>
    <lineage>
        <taxon>Bacteria</taxon>
        <taxon>Pseudomonadati</taxon>
        <taxon>Pseudomonadota</taxon>
        <taxon>Gammaproteobacteria</taxon>
        <taxon>Lysobacterales</taxon>
        <taxon>Lysobacteraceae</taxon>
        <taxon>Pseudomarimonas</taxon>
    </lineage>
</organism>
<dbReference type="PANTHER" id="PTHR30255:SF2">
    <property type="entry name" value="SINGLE-STRANDED-DNA-SPECIFIC EXONUCLEASE RECJ"/>
    <property type="match status" value="1"/>
</dbReference>
<feature type="domain" description="RecJ OB" evidence="8">
    <location>
        <begin position="459"/>
        <end position="559"/>
    </location>
</feature>
<feature type="domain" description="DDH" evidence="6">
    <location>
        <begin position="61"/>
        <end position="219"/>
    </location>
</feature>
<dbReference type="Gene3D" id="3.90.1640.30">
    <property type="match status" value="1"/>
</dbReference>
<dbReference type="PANTHER" id="PTHR30255">
    <property type="entry name" value="SINGLE-STRANDED-DNA-SPECIFIC EXONUCLEASE RECJ"/>
    <property type="match status" value="1"/>
</dbReference>
<evidence type="ECO:0000259" key="6">
    <source>
        <dbReference type="Pfam" id="PF01368"/>
    </source>
</evidence>
<dbReference type="InterPro" id="IPR038763">
    <property type="entry name" value="DHH_sf"/>
</dbReference>
<gene>
    <name evidence="9" type="primary">recJ</name>
    <name evidence="9" type="ORF">M0G41_10550</name>
</gene>
<protein>
    <recommendedName>
        <fullName evidence="2">Single-stranded-DNA-specific exonuclease RecJ</fullName>
    </recommendedName>
</protein>
<dbReference type="Proteomes" id="UP001431449">
    <property type="component" value="Unassembled WGS sequence"/>
</dbReference>